<keyword evidence="14" id="KW-1185">Reference proteome</keyword>
<dbReference type="Pfam" id="PF22953">
    <property type="entry name" value="SpnB_Rossmann"/>
    <property type="match status" value="2"/>
</dbReference>
<dbReference type="Pfam" id="PF00109">
    <property type="entry name" value="ketoacyl-synt"/>
    <property type="match status" value="2"/>
</dbReference>
<accession>A0A1V4CW20</accession>
<evidence type="ECO:0000256" key="7">
    <source>
        <dbReference type="ARBA" id="ARBA00023315"/>
    </source>
</evidence>
<dbReference type="InterPro" id="IPR002364">
    <property type="entry name" value="Quin_OxRdtase/zeta-crystal_CS"/>
</dbReference>
<feature type="region of interest" description="C-terminal hotdog fold" evidence="8">
    <location>
        <begin position="101"/>
        <end position="237"/>
    </location>
</feature>
<dbReference type="Pfam" id="PF08659">
    <property type="entry name" value="KR"/>
    <property type="match status" value="2"/>
</dbReference>
<dbReference type="Pfam" id="PF02801">
    <property type="entry name" value="Ketoacyl-synt_C"/>
    <property type="match status" value="1"/>
</dbReference>
<dbReference type="Proteomes" id="UP000033615">
    <property type="component" value="Unassembled WGS sequence"/>
</dbReference>
<dbReference type="InterPro" id="IPR042104">
    <property type="entry name" value="PKS_dehydratase_sf"/>
</dbReference>
<dbReference type="InterPro" id="IPR057326">
    <property type="entry name" value="KR_dom"/>
</dbReference>
<dbReference type="PANTHER" id="PTHR43775">
    <property type="entry name" value="FATTY ACID SYNTHASE"/>
    <property type="match status" value="1"/>
</dbReference>
<dbReference type="FunFam" id="3.90.180.10:FF:000032">
    <property type="entry name" value="Probable polyketide synthase pks1"/>
    <property type="match status" value="1"/>
</dbReference>
<dbReference type="GO" id="GO:0004312">
    <property type="term" value="F:fatty acid synthase activity"/>
    <property type="evidence" value="ECO:0007669"/>
    <property type="project" value="TreeGrafter"/>
</dbReference>
<dbReference type="GO" id="GO:0006633">
    <property type="term" value="P:fatty acid biosynthetic process"/>
    <property type="evidence" value="ECO:0007669"/>
    <property type="project" value="InterPro"/>
</dbReference>
<dbReference type="InterPro" id="IPR020841">
    <property type="entry name" value="PKS_Beta-ketoAc_synthase_dom"/>
</dbReference>
<dbReference type="Pfam" id="PF16197">
    <property type="entry name" value="KAsynt_C_assoc"/>
    <property type="match status" value="1"/>
</dbReference>
<gene>
    <name evidence="13" type="ORF">VT50_0232345</name>
</gene>
<dbReference type="Gene3D" id="3.40.366.10">
    <property type="entry name" value="Malonyl-Coenzyme A Acyl Carrier Protein, domain 2"/>
    <property type="match status" value="1"/>
</dbReference>
<dbReference type="InterPro" id="IPR032821">
    <property type="entry name" value="PKS_assoc"/>
</dbReference>
<keyword evidence="7" id="KW-0012">Acyltransferase</keyword>
<dbReference type="Pfam" id="PF00698">
    <property type="entry name" value="Acyl_transf_1"/>
    <property type="match status" value="1"/>
</dbReference>
<dbReference type="InterPro" id="IPR020806">
    <property type="entry name" value="PKS_PP-bd"/>
</dbReference>
<reference evidence="13" key="1">
    <citation type="submission" date="2016-12" db="EMBL/GenBank/DDBJ databases">
        <title>Genome sequence of Streptomyces antioxidans MUSC 164.</title>
        <authorList>
            <person name="Lee L.-H."/>
            <person name="Ser H.-L."/>
        </authorList>
    </citation>
    <scope>NUCLEOTIDE SEQUENCE [LARGE SCALE GENOMIC DNA]</scope>
    <source>
        <strain evidence="13">MUSC 164</strain>
    </source>
</reference>
<dbReference type="SMART" id="SM00825">
    <property type="entry name" value="PKS_KS"/>
    <property type="match status" value="1"/>
</dbReference>
<dbReference type="Pfam" id="PF21089">
    <property type="entry name" value="PKS_DH_N"/>
    <property type="match status" value="2"/>
</dbReference>
<keyword evidence="5" id="KW-0045">Antibiotic biosynthesis</keyword>
<feature type="domain" description="Ketosynthase family 3 (KS3)" evidence="11">
    <location>
        <begin position="2801"/>
        <end position="2971"/>
    </location>
</feature>
<feature type="domain" description="Ketosynthase family 3 (KS3)" evidence="11">
    <location>
        <begin position="1124"/>
        <end position="1550"/>
    </location>
</feature>
<dbReference type="Pfam" id="PF14765">
    <property type="entry name" value="PS-DH"/>
    <property type="match status" value="2"/>
</dbReference>
<dbReference type="SUPFAM" id="SSF47336">
    <property type="entry name" value="ACP-like"/>
    <property type="match status" value="2"/>
</dbReference>
<feature type="non-terminal residue" evidence="13">
    <location>
        <position position="2971"/>
    </location>
</feature>
<organism evidence="13 14">
    <name type="scientific">Streptomyces antioxidans</name>
    <dbReference type="NCBI Taxonomy" id="1507734"/>
    <lineage>
        <taxon>Bacteria</taxon>
        <taxon>Bacillati</taxon>
        <taxon>Actinomycetota</taxon>
        <taxon>Actinomycetes</taxon>
        <taxon>Kitasatosporales</taxon>
        <taxon>Streptomycetaceae</taxon>
        <taxon>Streptomyces</taxon>
    </lineage>
</organism>
<dbReference type="InterPro" id="IPR018201">
    <property type="entry name" value="Ketoacyl_synth_AS"/>
</dbReference>
<dbReference type="GO" id="GO:0004315">
    <property type="term" value="F:3-oxoacyl-[acyl-carrier-protein] synthase activity"/>
    <property type="evidence" value="ECO:0007669"/>
    <property type="project" value="InterPro"/>
</dbReference>
<feature type="non-terminal residue" evidence="13">
    <location>
        <position position="1"/>
    </location>
</feature>
<feature type="domain" description="PKS/mFAS DH" evidence="12">
    <location>
        <begin position="1"/>
        <end position="237"/>
    </location>
</feature>
<evidence type="ECO:0000313" key="14">
    <source>
        <dbReference type="Proteomes" id="UP000033615"/>
    </source>
</evidence>
<dbReference type="InterPro" id="IPR049551">
    <property type="entry name" value="PKS_DH_C"/>
</dbReference>
<dbReference type="EMBL" id="LAKD02000115">
    <property type="protein sequence ID" value="OPF71892.1"/>
    <property type="molecule type" value="Genomic_DNA"/>
</dbReference>
<dbReference type="CDD" id="cd08956">
    <property type="entry name" value="KR_3_FAS_SDR_x"/>
    <property type="match status" value="2"/>
</dbReference>
<dbReference type="SMART" id="SM01294">
    <property type="entry name" value="PKS_PP_betabranch"/>
    <property type="match status" value="2"/>
</dbReference>
<evidence type="ECO:0000313" key="13">
    <source>
        <dbReference type="EMBL" id="OPF71892.1"/>
    </source>
</evidence>
<dbReference type="CDD" id="cd05195">
    <property type="entry name" value="enoyl_red"/>
    <property type="match status" value="1"/>
</dbReference>
<dbReference type="SMART" id="SM00823">
    <property type="entry name" value="PKS_PP"/>
    <property type="match status" value="2"/>
</dbReference>
<dbReference type="InterPro" id="IPR020807">
    <property type="entry name" value="PKS_DH"/>
</dbReference>
<dbReference type="SMART" id="SM00826">
    <property type="entry name" value="PKS_DH"/>
    <property type="match status" value="2"/>
</dbReference>
<feature type="region of interest" description="N-terminal hotdog fold" evidence="8">
    <location>
        <begin position="1"/>
        <end position="84"/>
    </location>
</feature>
<dbReference type="FunFam" id="3.40.50.720:FF:000209">
    <property type="entry name" value="Polyketide synthase Pks12"/>
    <property type="match status" value="1"/>
</dbReference>
<evidence type="ECO:0000256" key="6">
    <source>
        <dbReference type="ARBA" id="ARBA00023268"/>
    </source>
</evidence>
<dbReference type="SMART" id="SM00822">
    <property type="entry name" value="PKS_KR"/>
    <property type="match status" value="2"/>
</dbReference>
<dbReference type="GO" id="GO:0016491">
    <property type="term" value="F:oxidoreductase activity"/>
    <property type="evidence" value="ECO:0007669"/>
    <property type="project" value="InterPro"/>
</dbReference>
<dbReference type="GO" id="GO:0031177">
    <property type="term" value="F:phosphopantetheine binding"/>
    <property type="evidence" value="ECO:0007669"/>
    <property type="project" value="InterPro"/>
</dbReference>
<dbReference type="OrthoDB" id="9778690at2"/>
<evidence type="ECO:0000259" key="11">
    <source>
        <dbReference type="PROSITE" id="PS52004"/>
    </source>
</evidence>
<evidence type="ECO:0008006" key="15">
    <source>
        <dbReference type="Google" id="ProtNLM"/>
    </source>
</evidence>
<dbReference type="InterPro" id="IPR014043">
    <property type="entry name" value="Acyl_transferase_dom"/>
</dbReference>
<dbReference type="CDD" id="cd00833">
    <property type="entry name" value="PKS"/>
    <property type="match status" value="2"/>
</dbReference>
<dbReference type="InterPro" id="IPR001227">
    <property type="entry name" value="Ac_transferase_dom_sf"/>
</dbReference>
<keyword evidence="4" id="KW-0808">Transferase</keyword>
<dbReference type="SUPFAM" id="SSF53901">
    <property type="entry name" value="Thiolase-like"/>
    <property type="match status" value="2"/>
</dbReference>
<dbReference type="Pfam" id="PF08240">
    <property type="entry name" value="ADH_N"/>
    <property type="match status" value="1"/>
</dbReference>
<dbReference type="InterPro" id="IPR016039">
    <property type="entry name" value="Thiolase-like"/>
</dbReference>
<dbReference type="SUPFAM" id="SSF50129">
    <property type="entry name" value="GroES-like"/>
    <property type="match status" value="1"/>
</dbReference>
<dbReference type="GO" id="GO:0033068">
    <property type="term" value="P:macrolide biosynthetic process"/>
    <property type="evidence" value="ECO:0007669"/>
    <property type="project" value="UniProtKB-ARBA"/>
</dbReference>
<feature type="domain" description="Carrier" evidence="10">
    <location>
        <begin position="2709"/>
        <end position="2784"/>
    </location>
</feature>
<dbReference type="InterPro" id="IPR020843">
    <property type="entry name" value="ER"/>
</dbReference>
<dbReference type="InterPro" id="IPR049552">
    <property type="entry name" value="PKS_DH_N"/>
</dbReference>
<dbReference type="Pfam" id="PF00550">
    <property type="entry name" value="PP-binding"/>
    <property type="match status" value="2"/>
</dbReference>
<evidence type="ECO:0000256" key="5">
    <source>
        <dbReference type="ARBA" id="ARBA00023194"/>
    </source>
</evidence>
<dbReference type="FunFam" id="1.10.1200.10:FF:000007">
    <property type="entry name" value="Probable polyketide synthase pks17"/>
    <property type="match status" value="2"/>
</dbReference>
<sequence length="2971" mass="308163">LPGTAFVELALRAGEEIGCDRIAELTLHAPLVVPDGRGVQLQVSVAADETGHGELTVHSRPDDGTDAAWTRHATAVLTRSSAMTTTTADPVLGATWPPDDAVPMATDELYATMATAGLEYGPTFRGLGRVWRRGDELVVEASLPESAAGDAGKYGLHPALLDTVQHAVALAGWTGVEGIPFSWTGIRLHAVGASAVRARLRLVDGNGVAIDLADAAGAPLASVDALTLRPLTTAPSTGGALPDPLFRVDWEPLPVTETATGPCAVIGPDAAGLAAPLAEAGVDVRTDSSIGDTPAVAVWCVPEPTADSAPEVRAVTARVLEFLQSWLADERWSGSRLVLLTRGAVSCQPGDGVTDLAGAAVWGLVRSAQAEQPDRLAVVDTDATPGSAAALAAVIAHSEPQAAIRAGEVWVPRLVRTGDGMLVPPSEPWRIEVGGRGVLDELTAVACPDITRPLASGQVRIAVRAAGLNFRDVLIALGMYPDPALTGSEAAGVVVDVAPDVHGLAPGDRVMGLFPGAFGPLAVADARLVTAVPDGWSFADAASVPIVFLTAWYGLRDLAGLAEGETVLVHAAAGGVGMAAVQIARHLGARVLATASTGKWDVLRSMGVADEAIASSRDLAFAEAFREASGGVDVVLNSLIGEFVDSSLELLAPGGRFVELGKADLRDPDRVAQDHRGVAYTAFDLAEVDPDRVATMFGELTELFDRGVLQPLPVREWSVLRAKDAFRHVSQARHVGKNVLVMPARRDPDGTVLITGALGGLGGRVARHLVTRHGVRHLVLASRSGAAAPDAAEFVAELAEAGADVRVVACDVAERNAVAAVVADIDPAHPLTEVIHTAGVLDDGLLQSLTPHRIDTVMRPKVDGAWHLHEVTKGLPLTGFVMFSSTAGIMGGPGQANYAAANTFLDGLAHHRRHLGLPATSLAWGVWAERTGMTAHLADADFARMTRSGAAALSTEHGLALFDLGRALGEPTLVPTRIDLATLRSQARTQPVPAVLRGLARVPLRRAAAADPTGDGSLATQLASLSETEQDRLLLDLVRSKAAAVLGHASGDAVDPDRAFNELGFDSLTSVELRNALNAATGLTLPVTCVFDHPTAIALAAHLRARLAGDRGRAVVRPARVNPDEPIAIVGMACRYPGGIDSPEQLWQLVAAGGDATSELPGDRGWDLAGLYDPDPERPGTVSTRSGGFLADATRFDPAFFGISPREAVAMDPQQRLLLETVWESFERAHLDPASLAGSETGVFVGASGQDYHQALVANAATGVEGYTLTGNAPSVVAGRVSYVFGLEGPALTVDTACSSSLVALHLAAQALSRGECELAVAAGVTVMSTPGLLVEFSRQRGLAADGRCKSFSDAADGTGLSEGVGVVVLERLSDARRHGHEVLAVVRGSAVNQDGASNGLTAPNGPSQERVIRQALSAAALAPSDVDVVEAHGTGTRLGDPIEAQALLATYGQDRDTPLSLGSVKSNIGHTQAAAGVAGVIKMVLAMRHGVLPRTLHVGEPSSQVDWSSGAVELLGEARVWEVGDGRLRRAGVSSFGISGTNAHVIVEEAEPSPVVERGESVGVPVVWPVSGRGVEGLRAQAARLAEFLGERSDVSLVDVGFSLATSRARLSHRAAVVGSSVDELVGGLRAVSGGVAAVAGARLGVVFTGQGAQRVGMGRGLYGVLPVFTETLDRVASGFEGLLDRSLLDVVFDDAGALEDTLYAQAGLFAVEVALFEQLRVWGVVPDFVAGHSVGEVSAAYAAGVVSLEDGCRLVAARGQTMRRARSDGAMLAVGAAEADVVELLGDGVGLAAVNGPAAVVVSGDADRVAQVEGVCRERGWKVSRLRVSRAFHSHHMDEVLEEFAAAIDRLIFARPRMPLVSTVMGQPVDERVATPAYWVEQVRATVRFGDAVEYMAGQGGVSAFLELGPDAALTPVIDSAVAVPTLREGQDEHRSLLTALARLHTHGVEPDWAAVYAPHQPRTVDLPTYAFQRERYWFAAGAPAGSAAELGLGAVGHPLLGAVIRLADEDAVVLTGRISPQVCSRLGGLPDDGPQTVPAAVHLELASRAGDEVGAGVVLKLDPLDPWPMPESGDVQVQVSVGAADEAGRRDVAVYSCAEGTGDESWTLRARAVVTPGTGAPGARWEGAWPPPGAASVPVDGSEQLRTIWRRDNDVFAEAALSDEAADETRFTLHPTLVEEVLRAAGLAGLTEPGALPSGWRGVRLHAQGATAVRAKLTAGAADEFSLELYDLAGDPVASVDTVTVRARTATETDAEGPGALFELSWVDVPVAAPLTDTATVRDPAELELALADGVPTAVVWRATETAGPVPDRAQRVGAAALELVRAWLADDRTVASRLVIVTSGAVACADQDDVPDVAAAAVWGLVRSAQVENPGRLHLVDVDSPTAEVRIEDDEPQLALRAGRTLAPRLVRVSASAPARSVADDMGTVLVTGATGGLGRLVARHLVDRHNVRHLLLLSRSGAAAPGAEEFVADLRARGAEARLVACDVGDRDALDAALAAIPAEHPLTAVVHTAGVTADRTVTGLTAADLAETLSAKANGAWHLHELTRDLPLTAFVLFSSAAGVFGGAGQANYAAANAVLDALAGHRHRRGLPATSLAWGLWEAVDGMAGRLGDSDRRRQQRAGRPLSNAAGLRLFDAAIAGPAPVVVPMVLDLGAARAQPGSAPALLRALVPPARRVVRDLRTGDAAFADRMLALAAGDRRRAVRELVRAQVATVLGHASARTIAPGAAFTDLGFDSLTAVELRNALGTATGLTLPATLVFDHPTPDALADHLEERLVGAAPAARPVPVAADADEPVAIVGMGCRFPGGVASPAELWQLLHEGRDAMSPFPTDRGWDLAALLDDTPERPGASATRYGGFLADAAAFDPDFFGISPREALAMDPQQRLLMETVWEALEHAGIDAIGLRASGTGVFIGTNGQDYARLMAEAPESADGYLATGSSASVVSGRVSYAFGLEGPALTVD</sequence>
<evidence type="ECO:0000256" key="8">
    <source>
        <dbReference type="PROSITE-ProRule" id="PRU01363"/>
    </source>
</evidence>
<evidence type="ECO:0000256" key="2">
    <source>
        <dbReference type="ARBA" id="ARBA00022450"/>
    </source>
</evidence>
<dbReference type="SUPFAM" id="SSF51735">
    <property type="entry name" value="NAD(P)-binding Rossmann-fold domains"/>
    <property type="match status" value="5"/>
</dbReference>
<evidence type="ECO:0000256" key="9">
    <source>
        <dbReference type="SAM" id="MobiDB-lite"/>
    </source>
</evidence>
<dbReference type="InterPro" id="IPR013154">
    <property type="entry name" value="ADH-like_N"/>
</dbReference>
<dbReference type="InterPro" id="IPR013968">
    <property type="entry name" value="PKS_KR"/>
</dbReference>
<dbReference type="Pfam" id="PF13602">
    <property type="entry name" value="ADH_zinc_N_2"/>
    <property type="match status" value="1"/>
</dbReference>
<dbReference type="SMART" id="SM00827">
    <property type="entry name" value="PKS_AT"/>
    <property type="match status" value="1"/>
</dbReference>
<dbReference type="Gene3D" id="3.30.70.3290">
    <property type="match status" value="1"/>
</dbReference>
<dbReference type="InterPro" id="IPR036291">
    <property type="entry name" value="NAD(P)-bd_dom_sf"/>
</dbReference>
<evidence type="ECO:0000256" key="3">
    <source>
        <dbReference type="ARBA" id="ARBA00022553"/>
    </source>
</evidence>
<evidence type="ECO:0000259" key="10">
    <source>
        <dbReference type="PROSITE" id="PS50075"/>
    </source>
</evidence>
<dbReference type="InterPro" id="IPR011032">
    <property type="entry name" value="GroES-like_sf"/>
</dbReference>
<feature type="domain" description="Carrier" evidence="10">
    <location>
        <begin position="1032"/>
        <end position="1107"/>
    </location>
</feature>
<dbReference type="Gene3D" id="3.90.180.10">
    <property type="entry name" value="Medium-chain alcohol dehydrogenases, catalytic domain"/>
    <property type="match status" value="1"/>
</dbReference>
<dbReference type="SUPFAM" id="SSF52151">
    <property type="entry name" value="FabD/lysophospholipase-like"/>
    <property type="match status" value="1"/>
</dbReference>
<keyword evidence="2" id="KW-0596">Phosphopantetheine</keyword>
<dbReference type="Gene3D" id="3.40.50.11460">
    <property type="match status" value="1"/>
</dbReference>
<dbReference type="PROSITE" id="PS00606">
    <property type="entry name" value="KS3_1"/>
    <property type="match status" value="1"/>
</dbReference>
<dbReference type="Gene3D" id="1.10.1200.10">
    <property type="entry name" value="ACP-like"/>
    <property type="match status" value="2"/>
</dbReference>
<dbReference type="Gene3D" id="3.40.50.720">
    <property type="entry name" value="NAD(P)-binding Rossmann-like Domain"/>
    <property type="match status" value="2"/>
</dbReference>
<dbReference type="InterPro" id="IPR049900">
    <property type="entry name" value="PKS_mFAS_DH"/>
</dbReference>
<dbReference type="PROSITE" id="PS01162">
    <property type="entry name" value="QOR_ZETA_CRYSTAL"/>
    <property type="match status" value="1"/>
</dbReference>
<dbReference type="InterPro" id="IPR036736">
    <property type="entry name" value="ACP-like_sf"/>
</dbReference>
<dbReference type="Gene3D" id="3.40.47.10">
    <property type="match status" value="2"/>
</dbReference>
<dbReference type="SMART" id="SM00829">
    <property type="entry name" value="PKS_ER"/>
    <property type="match status" value="1"/>
</dbReference>
<dbReference type="InterPro" id="IPR016036">
    <property type="entry name" value="Malonyl_transacylase_ACP-bd"/>
</dbReference>
<dbReference type="PANTHER" id="PTHR43775:SF51">
    <property type="entry name" value="INACTIVE PHENOLPHTHIOCEROL SYNTHESIS POLYKETIDE SYNTHASE TYPE I PKS1-RELATED"/>
    <property type="match status" value="1"/>
</dbReference>
<dbReference type="Gene3D" id="3.10.129.110">
    <property type="entry name" value="Polyketide synthase dehydratase"/>
    <property type="match status" value="2"/>
</dbReference>
<dbReference type="PROSITE" id="PS00012">
    <property type="entry name" value="PHOSPHOPANTETHEINE"/>
    <property type="match status" value="2"/>
</dbReference>
<dbReference type="InterPro" id="IPR009081">
    <property type="entry name" value="PP-bd_ACP"/>
</dbReference>
<dbReference type="PROSITE" id="PS52004">
    <property type="entry name" value="KS3_2"/>
    <property type="match status" value="2"/>
</dbReference>
<dbReference type="InterPro" id="IPR016035">
    <property type="entry name" value="Acyl_Trfase/lysoPLipase"/>
</dbReference>
<dbReference type="SUPFAM" id="SSF55048">
    <property type="entry name" value="Probable ACP-binding domain of malonyl-CoA ACP transacylase"/>
    <property type="match status" value="1"/>
</dbReference>
<evidence type="ECO:0000256" key="1">
    <source>
        <dbReference type="ARBA" id="ARBA00004792"/>
    </source>
</evidence>
<dbReference type="RefSeq" id="WP_143645307.1">
    <property type="nucleotide sequence ID" value="NZ_LAKD02000115.1"/>
</dbReference>
<dbReference type="FunFam" id="3.40.47.10:FF:000019">
    <property type="entry name" value="Polyketide synthase type I"/>
    <property type="match status" value="1"/>
</dbReference>
<comment type="pathway">
    <text evidence="1">Antibiotic biosynthesis.</text>
</comment>
<dbReference type="InterPro" id="IPR055123">
    <property type="entry name" value="SpnB-like_Rossmann"/>
</dbReference>
<comment type="caution">
    <text evidence="8">Lacks conserved residue(s) required for the propagation of feature annotation.</text>
</comment>
<dbReference type="InterPro" id="IPR014030">
    <property type="entry name" value="Ketoacyl_synth_N"/>
</dbReference>
<name>A0A1V4CW20_9ACTN</name>
<keyword evidence="6" id="KW-0511">Multifunctional enzyme</keyword>
<dbReference type="PROSITE" id="PS52019">
    <property type="entry name" value="PKS_MFAS_DH"/>
    <property type="match status" value="1"/>
</dbReference>
<dbReference type="InterPro" id="IPR006162">
    <property type="entry name" value="Ppantetheine_attach_site"/>
</dbReference>
<feature type="region of interest" description="Disordered" evidence="9">
    <location>
        <begin position="2122"/>
        <end position="2143"/>
    </location>
</feature>
<protein>
    <recommendedName>
        <fullName evidence="15">Polyketide synthase</fullName>
    </recommendedName>
</protein>
<comment type="caution">
    <text evidence="13">The sequence shown here is derived from an EMBL/GenBank/DDBJ whole genome shotgun (WGS) entry which is preliminary data.</text>
</comment>
<keyword evidence="3" id="KW-0597">Phosphoprotein</keyword>
<dbReference type="PROSITE" id="PS50075">
    <property type="entry name" value="CARRIER"/>
    <property type="match status" value="2"/>
</dbReference>
<evidence type="ECO:0000259" key="12">
    <source>
        <dbReference type="PROSITE" id="PS52019"/>
    </source>
</evidence>
<dbReference type="InterPro" id="IPR014031">
    <property type="entry name" value="Ketoacyl_synth_C"/>
</dbReference>
<evidence type="ECO:0000256" key="4">
    <source>
        <dbReference type="ARBA" id="ARBA00022679"/>
    </source>
</evidence>
<proteinExistence type="predicted"/>
<dbReference type="InterPro" id="IPR050091">
    <property type="entry name" value="PKS_NRPS_Biosynth_Enz"/>
</dbReference>
<dbReference type="GO" id="GO:0008270">
    <property type="term" value="F:zinc ion binding"/>
    <property type="evidence" value="ECO:0007669"/>
    <property type="project" value="InterPro"/>
</dbReference>